<protein>
    <recommendedName>
        <fullName evidence="4">Lipid A core - O-antigen ligase and related enzymes</fullName>
    </recommendedName>
</protein>
<feature type="transmembrane region" description="Helical" evidence="1">
    <location>
        <begin position="75"/>
        <end position="95"/>
    </location>
</feature>
<keyword evidence="1" id="KW-0472">Membrane</keyword>
<feature type="transmembrane region" description="Helical" evidence="1">
    <location>
        <begin position="41"/>
        <end position="63"/>
    </location>
</feature>
<evidence type="ECO:0008006" key="4">
    <source>
        <dbReference type="Google" id="ProtNLM"/>
    </source>
</evidence>
<dbReference type="AlphaFoldDB" id="A0A7G3GAC0"/>
<feature type="transmembrane region" description="Helical" evidence="1">
    <location>
        <begin position="233"/>
        <end position="249"/>
    </location>
</feature>
<feature type="transmembrane region" description="Helical" evidence="1">
    <location>
        <begin position="369"/>
        <end position="389"/>
    </location>
</feature>
<accession>A0A7G3GAC0</accession>
<evidence type="ECO:0000313" key="2">
    <source>
        <dbReference type="EMBL" id="QBC44084.1"/>
    </source>
</evidence>
<dbReference type="PANTHER" id="PTHR37422">
    <property type="entry name" value="TEICHURONIC ACID BIOSYNTHESIS PROTEIN TUAE"/>
    <property type="match status" value="1"/>
</dbReference>
<dbReference type="EMBL" id="CP025781">
    <property type="protein sequence ID" value="QBC44084.1"/>
    <property type="molecule type" value="Genomic_DNA"/>
</dbReference>
<evidence type="ECO:0000256" key="1">
    <source>
        <dbReference type="SAM" id="Phobius"/>
    </source>
</evidence>
<feature type="transmembrane region" description="Helical" evidence="1">
    <location>
        <begin position="256"/>
        <end position="273"/>
    </location>
</feature>
<feature type="transmembrane region" description="Helical" evidence="1">
    <location>
        <begin position="130"/>
        <end position="154"/>
    </location>
</feature>
<keyword evidence="1" id="KW-0812">Transmembrane</keyword>
<dbReference type="PANTHER" id="PTHR37422:SF17">
    <property type="entry name" value="O-ANTIGEN LIGASE"/>
    <property type="match status" value="1"/>
</dbReference>
<feature type="transmembrane region" description="Helical" evidence="1">
    <location>
        <begin position="186"/>
        <end position="204"/>
    </location>
</feature>
<dbReference type="KEGG" id="ifl:C1H71_11465"/>
<name>A0A7G3GAC0_9NEIS</name>
<feature type="transmembrane region" description="Helical" evidence="1">
    <location>
        <begin position="211"/>
        <end position="227"/>
    </location>
</feature>
<feature type="transmembrane region" description="Helical" evidence="1">
    <location>
        <begin position="395"/>
        <end position="412"/>
    </location>
</feature>
<organism evidence="2 3">
    <name type="scientific">Iodobacter fluviatilis</name>
    <dbReference type="NCBI Taxonomy" id="537"/>
    <lineage>
        <taxon>Bacteria</taxon>
        <taxon>Pseudomonadati</taxon>
        <taxon>Pseudomonadota</taxon>
        <taxon>Betaproteobacteria</taxon>
        <taxon>Neisseriales</taxon>
        <taxon>Chitinibacteraceae</taxon>
        <taxon>Iodobacter</taxon>
    </lineage>
</organism>
<dbReference type="RefSeq" id="WP_130106637.1">
    <property type="nucleotide sequence ID" value="NZ_CP025781.1"/>
</dbReference>
<reference evidence="2 3" key="1">
    <citation type="submission" date="2018-01" db="EMBL/GenBank/DDBJ databases">
        <title>Genome sequence of Iodobacter sp. strain PCH194 isolated from Indian Trans-Himalaya.</title>
        <authorList>
            <person name="Kumar V."/>
            <person name="Thakur V."/>
            <person name="Kumar S."/>
            <person name="Singh D."/>
        </authorList>
    </citation>
    <scope>NUCLEOTIDE SEQUENCE [LARGE SCALE GENOMIC DNA]</scope>
    <source>
        <strain evidence="2 3">PCH194</strain>
    </source>
</reference>
<feature type="transmembrane region" description="Helical" evidence="1">
    <location>
        <begin position="12"/>
        <end position="35"/>
    </location>
</feature>
<evidence type="ECO:0000313" key="3">
    <source>
        <dbReference type="Proteomes" id="UP000515917"/>
    </source>
</evidence>
<dbReference type="InterPro" id="IPR051533">
    <property type="entry name" value="WaaL-like"/>
</dbReference>
<feature type="transmembrane region" description="Helical" evidence="1">
    <location>
        <begin position="334"/>
        <end position="357"/>
    </location>
</feature>
<keyword evidence="3" id="KW-1185">Reference proteome</keyword>
<gene>
    <name evidence="2" type="ORF">C1H71_11465</name>
</gene>
<keyword evidence="1" id="KW-1133">Transmembrane helix</keyword>
<proteinExistence type="predicted"/>
<dbReference type="Proteomes" id="UP000515917">
    <property type="component" value="Chromosome"/>
</dbReference>
<sequence length="419" mass="46670">MNNNEFSQSFLVPVFLFVLMMGEFRVFSGVSGMVSFTILEIAVYTSIFYLFLAIVANPIHGVLVWKSAFKESKWVMIYAFVAGVGAFLSLLAGSAAGLQSFKDLLPACILVPILVIFTKNKKQLLILFRLLILLGIISAGLGVMQGLLGWPYIIDVDVSKLGKMSLDGSILKTNIAVGFFRHPNALGLYLVAPVCALAVLTIYVKKHIAKFFCLMGLCLFFVTYYYAQAKGAFLWSLIGVFCSFLYIVKGQKAGRLIVILIPIIIFSMAYISLNSKEQTLSTMETRYQLWQSAFYIFSNEGLKFFIGSMQRDMLMASNIFTFGKFIYPNAHNTYLNIIINYGFFSLIAFLFASVLILIGDSDISDDKELNYVVCGVKGGIIGLLGIYFFEPAAEGVLTQSQFFSLFGLIYIARKIRGRL</sequence>